<accession>A0A832EJ17</accession>
<dbReference type="InterPro" id="IPR001182">
    <property type="entry name" value="FtsW/RodA"/>
</dbReference>
<keyword evidence="9 11" id="KW-0472">Membrane</keyword>
<keyword evidence="4 11" id="KW-0808">Transferase</keyword>
<dbReference type="InterPro" id="IPR018365">
    <property type="entry name" value="Cell_cycle_FtsW-rel_CS"/>
</dbReference>
<dbReference type="NCBIfam" id="TIGR02210">
    <property type="entry name" value="rodA_shape"/>
    <property type="match status" value="1"/>
</dbReference>
<keyword evidence="6 11" id="KW-0133">Cell shape</keyword>
<comment type="similarity">
    <text evidence="11">Belongs to the SEDS family. MrdB/RodA subfamily.</text>
</comment>
<dbReference type="NCBIfam" id="NF037961">
    <property type="entry name" value="RodA_shape"/>
    <property type="match status" value="1"/>
</dbReference>
<feature type="transmembrane region" description="Helical" evidence="11">
    <location>
        <begin position="354"/>
        <end position="375"/>
    </location>
</feature>
<evidence type="ECO:0000256" key="2">
    <source>
        <dbReference type="ARBA" id="ARBA00022475"/>
    </source>
</evidence>
<keyword evidence="3 11" id="KW-0328">Glycosyltransferase</keyword>
<organism evidence="12">
    <name type="scientific">Desulfacinum infernum</name>
    <dbReference type="NCBI Taxonomy" id="35837"/>
    <lineage>
        <taxon>Bacteria</taxon>
        <taxon>Pseudomonadati</taxon>
        <taxon>Thermodesulfobacteriota</taxon>
        <taxon>Syntrophobacteria</taxon>
        <taxon>Syntrophobacterales</taxon>
        <taxon>Syntrophobacteraceae</taxon>
        <taxon>Desulfacinum</taxon>
    </lineage>
</organism>
<evidence type="ECO:0000256" key="4">
    <source>
        <dbReference type="ARBA" id="ARBA00022679"/>
    </source>
</evidence>
<keyword evidence="8 11" id="KW-1133">Transmembrane helix</keyword>
<feature type="transmembrane region" description="Helical" evidence="11">
    <location>
        <begin position="64"/>
        <end position="81"/>
    </location>
</feature>
<feature type="transmembrane region" description="Helical" evidence="11">
    <location>
        <begin position="200"/>
        <end position="218"/>
    </location>
</feature>
<gene>
    <name evidence="11 12" type="primary">rodA</name>
    <name evidence="12" type="ORF">ENS06_06770</name>
</gene>
<feature type="transmembrane region" description="Helical" evidence="11">
    <location>
        <begin position="88"/>
        <end position="107"/>
    </location>
</feature>
<dbReference type="GO" id="GO:0008955">
    <property type="term" value="F:peptidoglycan glycosyltransferase activity"/>
    <property type="evidence" value="ECO:0007669"/>
    <property type="project" value="UniProtKB-UniRule"/>
</dbReference>
<comment type="caution">
    <text evidence="12">The sequence shown here is derived from an EMBL/GenBank/DDBJ whole genome shotgun (WGS) entry which is preliminary data.</text>
</comment>
<name>A0A832EJ17_9BACT</name>
<evidence type="ECO:0000256" key="8">
    <source>
        <dbReference type="ARBA" id="ARBA00022989"/>
    </source>
</evidence>
<dbReference type="PANTHER" id="PTHR30474:SF1">
    <property type="entry name" value="PEPTIDOGLYCAN GLYCOSYLTRANSFERASE MRDB"/>
    <property type="match status" value="1"/>
</dbReference>
<dbReference type="HAMAP" id="MF_02079">
    <property type="entry name" value="PGT_RodA"/>
    <property type="match status" value="1"/>
</dbReference>
<feature type="transmembrane region" description="Helical" evidence="11">
    <location>
        <begin position="288"/>
        <end position="308"/>
    </location>
</feature>
<feature type="transmembrane region" description="Helical" evidence="11">
    <location>
        <begin position="320"/>
        <end position="348"/>
    </location>
</feature>
<dbReference type="GO" id="GO:0008360">
    <property type="term" value="P:regulation of cell shape"/>
    <property type="evidence" value="ECO:0007669"/>
    <property type="project" value="UniProtKB-KW"/>
</dbReference>
<reference evidence="12" key="1">
    <citation type="journal article" date="2020" name="mSystems">
        <title>Genome- and Community-Level Interaction Insights into Carbon Utilization and Element Cycling Functions of Hydrothermarchaeota in Hydrothermal Sediment.</title>
        <authorList>
            <person name="Zhou Z."/>
            <person name="Liu Y."/>
            <person name="Xu W."/>
            <person name="Pan J."/>
            <person name="Luo Z.H."/>
            <person name="Li M."/>
        </authorList>
    </citation>
    <scope>NUCLEOTIDE SEQUENCE [LARGE SCALE GENOMIC DNA]</scope>
    <source>
        <strain evidence="12">SpSt-456</strain>
    </source>
</reference>
<feature type="transmembrane region" description="Helical" evidence="11">
    <location>
        <begin position="20"/>
        <end position="44"/>
    </location>
</feature>
<dbReference type="PANTHER" id="PTHR30474">
    <property type="entry name" value="CELL CYCLE PROTEIN"/>
    <property type="match status" value="1"/>
</dbReference>
<dbReference type="AlphaFoldDB" id="A0A832EJ17"/>
<keyword evidence="7 11" id="KW-0573">Peptidoglycan synthesis</keyword>
<evidence type="ECO:0000256" key="1">
    <source>
        <dbReference type="ARBA" id="ARBA00004141"/>
    </source>
</evidence>
<dbReference type="GO" id="GO:0005886">
    <property type="term" value="C:plasma membrane"/>
    <property type="evidence" value="ECO:0007669"/>
    <property type="project" value="UniProtKB-SubCell"/>
</dbReference>
<comment type="pathway">
    <text evidence="11">Cell wall biogenesis; peptidoglycan biosynthesis.</text>
</comment>
<dbReference type="GO" id="GO:0009252">
    <property type="term" value="P:peptidoglycan biosynthetic process"/>
    <property type="evidence" value="ECO:0007669"/>
    <property type="project" value="UniProtKB-UniRule"/>
</dbReference>
<keyword evidence="5 11" id="KW-0812">Transmembrane</keyword>
<comment type="function">
    <text evidence="11">Peptidoglycan polymerase that is essential for cell wall elongation.</text>
</comment>
<evidence type="ECO:0000256" key="9">
    <source>
        <dbReference type="ARBA" id="ARBA00023136"/>
    </source>
</evidence>
<dbReference type="Pfam" id="PF01098">
    <property type="entry name" value="FTSW_RODA_SPOVE"/>
    <property type="match status" value="1"/>
</dbReference>
<evidence type="ECO:0000256" key="3">
    <source>
        <dbReference type="ARBA" id="ARBA00022676"/>
    </source>
</evidence>
<keyword evidence="10 11" id="KW-0961">Cell wall biogenesis/degradation</keyword>
<dbReference type="GO" id="GO:0032153">
    <property type="term" value="C:cell division site"/>
    <property type="evidence" value="ECO:0007669"/>
    <property type="project" value="TreeGrafter"/>
</dbReference>
<dbReference type="UniPathway" id="UPA00219"/>
<dbReference type="EMBL" id="DSTK01000020">
    <property type="protein sequence ID" value="HFK97014.1"/>
    <property type="molecule type" value="Genomic_DNA"/>
</dbReference>
<feature type="transmembrane region" description="Helical" evidence="11">
    <location>
        <begin position="176"/>
        <end position="193"/>
    </location>
</feature>
<dbReference type="PROSITE" id="PS00428">
    <property type="entry name" value="FTSW_RODA_SPOVE"/>
    <property type="match status" value="1"/>
</dbReference>
<dbReference type="GO" id="GO:0071555">
    <property type="term" value="P:cell wall organization"/>
    <property type="evidence" value="ECO:0007669"/>
    <property type="project" value="UniProtKB-KW"/>
</dbReference>
<evidence type="ECO:0000256" key="11">
    <source>
        <dbReference type="HAMAP-Rule" id="MF_02079"/>
    </source>
</evidence>
<proteinExistence type="inferred from homology"/>
<dbReference type="InterPro" id="IPR011923">
    <property type="entry name" value="RodA/MrdB"/>
</dbReference>
<evidence type="ECO:0000256" key="5">
    <source>
        <dbReference type="ARBA" id="ARBA00022692"/>
    </source>
</evidence>
<evidence type="ECO:0000256" key="10">
    <source>
        <dbReference type="ARBA" id="ARBA00023316"/>
    </source>
</evidence>
<sequence length="385" mass="43350">MRGNNRSRRRRIKVMMDRRLVENFDWSIVFLFFAISCLGLVSLYSALYTQIQIHPTRNLFVKQLIWFALGCLIFLATLFVDYHKLKKLAPWIYAATLLALAVVLIVGDGIKGSRRWLNIAGFNLQPSEFMKLALVLQLARMFSSQDVEPYPPLRQLIPAAGISLAPALLIVVEPDLGTSLCLLAVAFTMVFVLGIRWRYLLVITLVGLLSVYPLWHYGLKEYQRERIRTVLAPERDPMGSGYHTIQSKVAVGSGMMWGKGFLNGTQNKLRFLPEKHTDFIFSVWAEEWGFWGCSVMIALFFLFICASLRVAGRAKDRFGMLLVVGLTALVMWQALINIGMVIGLLPVVGITLPFVSYGGSSLLTLCAAVGLIENVSMRRYAFRPS</sequence>
<comment type="catalytic activity">
    <reaction evidence="11">
        <text>[GlcNAc-(1-&gt;4)-Mur2Ac(oyl-L-Ala-gamma-D-Glu-L-Lys-D-Ala-D-Ala)](n)-di-trans,octa-cis-undecaprenyl diphosphate + beta-D-GlcNAc-(1-&gt;4)-Mur2Ac(oyl-L-Ala-gamma-D-Glu-L-Lys-D-Ala-D-Ala)-di-trans,octa-cis-undecaprenyl diphosphate = [GlcNAc-(1-&gt;4)-Mur2Ac(oyl-L-Ala-gamma-D-Glu-L-Lys-D-Ala-D-Ala)](n+1)-di-trans,octa-cis-undecaprenyl diphosphate + di-trans,octa-cis-undecaprenyl diphosphate + H(+)</text>
        <dbReference type="Rhea" id="RHEA:23708"/>
        <dbReference type="Rhea" id="RHEA-COMP:9602"/>
        <dbReference type="Rhea" id="RHEA-COMP:9603"/>
        <dbReference type="ChEBI" id="CHEBI:15378"/>
        <dbReference type="ChEBI" id="CHEBI:58405"/>
        <dbReference type="ChEBI" id="CHEBI:60033"/>
        <dbReference type="ChEBI" id="CHEBI:78435"/>
        <dbReference type="EC" id="2.4.99.28"/>
    </reaction>
</comment>
<dbReference type="GO" id="GO:0015648">
    <property type="term" value="F:lipid-linked peptidoglycan transporter activity"/>
    <property type="evidence" value="ECO:0007669"/>
    <property type="project" value="TreeGrafter"/>
</dbReference>
<evidence type="ECO:0000256" key="6">
    <source>
        <dbReference type="ARBA" id="ARBA00022960"/>
    </source>
</evidence>
<dbReference type="EC" id="2.4.99.28" evidence="11"/>
<protein>
    <recommendedName>
        <fullName evidence="11">Peptidoglycan glycosyltransferase RodA</fullName>
        <shortName evidence="11">PGT</shortName>
        <ecNumber evidence="11">2.4.99.28</ecNumber>
    </recommendedName>
    <alternativeName>
        <fullName evidence="11">Cell elongation protein RodA</fullName>
    </alternativeName>
    <alternativeName>
        <fullName evidence="11">Cell wall polymerase</fullName>
    </alternativeName>
    <alternativeName>
        <fullName evidence="11">Peptidoglycan polymerase</fullName>
        <shortName evidence="11">PG polymerase</shortName>
    </alternativeName>
</protein>
<dbReference type="GO" id="GO:0051301">
    <property type="term" value="P:cell division"/>
    <property type="evidence" value="ECO:0007669"/>
    <property type="project" value="InterPro"/>
</dbReference>
<evidence type="ECO:0000313" key="12">
    <source>
        <dbReference type="EMBL" id="HFK97014.1"/>
    </source>
</evidence>
<keyword evidence="2 11" id="KW-1003">Cell membrane</keyword>
<evidence type="ECO:0000256" key="7">
    <source>
        <dbReference type="ARBA" id="ARBA00022984"/>
    </source>
</evidence>
<comment type="subcellular location">
    <subcellularLocation>
        <location evidence="11">Cell membrane</location>
        <topology evidence="11">Multi-pass membrane protein</topology>
    </subcellularLocation>
    <subcellularLocation>
        <location evidence="1">Membrane</location>
        <topology evidence="1">Multi-pass membrane protein</topology>
    </subcellularLocation>
</comment>